<organism evidence="2 3">
    <name type="scientific">Araneus ventricosus</name>
    <name type="common">Orbweaver spider</name>
    <name type="synonym">Epeira ventricosa</name>
    <dbReference type="NCBI Taxonomy" id="182803"/>
    <lineage>
        <taxon>Eukaryota</taxon>
        <taxon>Metazoa</taxon>
        <taxon>Ecdysozoa</taxon>
        <taxon>Arthropoda</taxon>
        <taxon>Chelicerata</taxon>
        <taxon>Arachnida</taxon>
        <taxon>Araneae</taxon>
        <taxon>Araneomorphae</taxon>
        <taxon>Entelegynae</taxon>
        <taxon>Araneoidea</taxon>
        <taxon>Araneidae</taxon>
        <taxon>Araneus</taxon>
    </lineage>
</organism>
<gene>
    <name evidence="2" type="ORF">AVEN_160781_1</name>
</gene>
<comment type="caution">
    <text evidence="2">The sequence shown here is derived from an EMBL/GenBank/DDBJ whole genome shotgun (WGS) entry which is preliminary data.</text>
</comment>
<evidence type="ECO:0000313" key="2">
    <source>
        <dbReference type="EMBL" id="GBO31058.1"/>
    </source>
</evidence>
<sequence>MVGKRNLQGFLLAAGEWKPNARIVALTLLRMKLRRFFWNFPCDAMSFRKGYKYRAANEGKENLRSANVFESLRSFVRMSSGIESAVTVIISDFLSVCAVFSCFLCYTLHYLLKYVLKRAFFRRKTFPDTFP</sequence>
<dbReference type="EMBL" id="BGPR01054272">
    <property type="protein sequence ID" value="GBO31058.1"/>
    <property type="molecule type" value="Genomic_DNA"/>
</dbReference>
<keyword evidence="1" id="KW-0472">Membrane</keyword>
<dbReference type="Proteomes" id="UP000499080">
    <property type="component" value="Unassembled WGS sequence"/>
</dbReference>
<evidence type="ECO:0000313" key="3">
    <source>
        <dbReference type="Proteomes" id="UP000499080"/>
    </source>
</evidence>
<name>A0A4Y2W3D0_ARAVE</name>
<keyword evidence="3" id="KW-1185">Reference proteome</keyword>
<evidence type="ECO:0000256" key="1">
    <source>
        <dbReference type="SAM" id="Phobius"/>
    </source>
</evidence>
<keyword evidence="1" id="KW-1133">Transmembrane helix</keyword>
<proteinExistence type="predicted"/>
<dbReference type="AlphaFoldDB" id="A0A4Y2W3D0"/>
<protein>
    <submittedName>
        <fullName evidence="2">Uncharacterized protein</fullName>
    </submittedName>
</protein>
<accession>A0A4Y2W3D0</accession>
<reference evidence="2 3" key="1">
    <citation type="journal article" date="2019" name="Sci. Rep.">
        <title>Orb-weaving spider Araneus ventricosus genome elucidates the spidroin gene catalogue.</title>
        <authorList>
            <person name="Kono N."/>
            <person name="Nakamura H."/>
            <person name="Ohtoshi R."/>
            <person name="Moran D.A.P."/>
            <person name="Shinohara A."/>
            <person name="Yoshida Y."/>
            <person name="Fujiwara M."/>
            <person name="Mori M."/>
            <person name="Tomita M."/>
            <person name="Arakawa K."/>
        </authorList>
    </citation>
    <scope>NUCLEOTIDE SEQUENCE [LARGE SCALE GENOMIC DNA]</scope>
</reference>
<feature type="transmembrane region" description="Helical" evidence="1">
    <location>
        <begin position="85"/>
        <end position="112"/>
    </location>
</feature>
<keyword evidence="1" id="KW-0812">Transmembrane</keyword>